<feature type="chain" id="PRO_5045966297" evidence="2">
    <location>
        <begin position="25"/>
        <end position="51"/>
    </location>
</feature>
<dbReference type="CDD" id="cd13120">
    <property type="entry name" value="BF2867_like_N"/>
    <property type="match status" value="1"/>
</dbReference>
<evidence type="ECO:0000256" key="1">
    <source>
        <dbReference type="SAM" id="MobiDB-lite"/>
    </source>
</evidence>
<evidence type="ECO:0000256" key="2">
    <source>
        <dbReference type="SAM" id="SignalP"/>
    </source>
</evidence>
<sequence length="51" mass="5331">MFKHGKALSSILALIAFLALTACSQESEEEQPGTPTQEEESFQDSTGGGSA</sequence>
<feature type="compositionally biased region" description="Acidic residues" evidence="1">
    <location>
        <begin position="26"/>
        <end position="42"/>
    </location>
</feature>
<name>A0ABV7LYQ9_9GAMM</name>
<dbReference type="PROSITE" id="PS51257">
    <property type="entry name" value="PROKAR_LIPOPROTEIN"/>
    <property type="match status" value="1"/>
</dbReference>
<dbReference type="RefSeq" id="WP_019017202.1">
    <property type="nucleotide sequence ID" value="NZ_BMXD01000003.1"/>
</dbReference>
<reference evidence="4" key="1">
    <citation type="journal article" date="2019" name="Int. J. Syst. Evol. Microbiol.">
        <title>The Global Catalogue of Microorganisms (GCM) 10K type strain sequencing project: providing services to taxonomists for standard genome sequencing and annotation.</title>
        <authorList>
            <consortium name="The Broad Institute Genomics Platform"/>
            <consortium name="The Broad Institute Genome Sequencing Center for Infectious Disease"/>
            <person name="Wu L."/>
            <person name="Ma J."/>
        </authorList>
    </citation>
    <scope>NUCLEOTIDE SEQUENCE [LARGE SCALE GENOMIC DNA]</scope>
    <source>
        <strain evidence="4">KCTC 12847</strain>
    </source>
</reference>
<dbReference type="Proteomes" id="UP001595640">
    <property type="component" value="Unassembled WGS sequence"/>
</dbReference>
<feature type="region of interest" description="Disordered" evidence="1">
    <location>
        <begin position="24"/>
        <end position="51"/>
    </location>
</feature>
<keyword evidence="4" id="KW-1185">Reference proteome</keyword>
<proteinExistence type="predicted"/>
<accession>A0ABV7LYQ9</accession>
<organism evidence="3 4">
    <name type="scientific">Modicisalibacter luteus</name>
    <dbReference type="NCBI Taxonomy" id="453962"/>
    <lineage>
        <taxon>Bacteria</taxon>
        <taxon>Pseudomonadati</taxon>
        <taxon>Pseudomonadota</taxon>
        <taxon>Gammaproteobacteria</taxon>
        <taxon>Oceanospirillales</taxon>
        <taxon>Halomonadaceae</taxon>
        <taxon>Modicisalibacter</taxon>
    </lineage>
</organism>
<dbReference type="EMBL" id="JBHRUH010000012">
    <property type="protein sequence ID" value="MFC3291758.1"/>
    <property type="molecule type" value="Genomic_DNA"/>
</dbReference>
<gene>
    <name evidence="3" type="ORF">ACFOEI_06720</name>
</gene>
<protein>
    <submittedName>
        <fullName evidence="3">Fimbrillin family protein</fullName>
    </submittedName>
</protein>
<keyword evidence="2" id="KW-0732">Signal</keyword>
<feature type="signal peptide" evidence="2">
    <location>
        <begin position="1"/>
        <end position="24"/>
    </location>
</feature>
<evidence type="ECO:0000313" key="3">
    <source>
        <dbReference type="EMBL" id="MFC3291758.1"/>
    </source>
</evidence>
<evidence type="ECO:0000313" key="4">
    <source>
        <dbReference type="Proteomes" id="UP001595640"/>
    </source>
</evidence>
<comment type="caution">
    <text evidence="3">The sequence shown here is derived from an EMBL/GenBank/DDBJ whole genome shotgun (WGS) entry which is preliminary data.</text>
</comment>